<dbReference type="InterPro" id="IPR050196">
    <property type="entry name" value="Cytochrome_P450_Monoox"/>
</dbReference>
<reference evidence="15" key="1">
    <citation type="submission" date="2021-12" db="EMBL/GenBank/DDBJ databases">
        <authorList>
            <person name="King R."/>
        </authorList>
    </citation>
    <scope>NUCLEOTIDE SEQUENCE</scope>
</reference>
<evidence type="ECO:0000256" key="2">
    <source>
        <dbReference type="ARBA" id="ARBA00004174"/>
    </source>
</evidence>
<dbReference type="PANTHER" id="PTHR24291:SF189">
    <property type="entry name" value="CYTOCHROME P450 4C3-RELATED"/>
    <property type="match status" value="1"/>
</dbReference>
<evidence type="ECO:0000256" key="8">
    <source>
        <dbReference type="ARBA" id="ARBA00022848"/>
    </source>
</evidence>
<dbReference type="SUPFAM" id="SSF48264">
    <property type="entry name" value="Cytochrome P450"/>
    <property type="match status" value="1"/>
</dbReference>
<dbReference type="AlphaFoldDB" id="A0A9P0AML9"/>
<feature type="binding site" description="axial binding residue" evidence="13">
    <location>
        <position position="467"/>
    </location>
    <ligand>
        <name>heme</name>
        <dbReference type="ChEBI" id="CHEBI:30413"/>
    </ligand>
    <ligandPart>
        <name>Fe</name>
        <dbReference type="ChEBI" id="CHEBI:18248"/>
    </ligandPart>
</feature>
<evidence type="ECO:0000256" key="13">
    <source>
        <dbReference type="PIRSR" id="PIRSR602401-1"/>
    </source>
</evidence>
<evidence type="ECO:0000313" key="16">
    <source>
        <dbReference type="Proteomes" id="UP001152759"/>
    </source>
</evidence>
<dbReference type="GO" id="GO:0005506">
    <property type="term" value="F:iron ion binding"/>
    <property type="evidence" value="ECO:0007669"/>
    <property type="project" value="InterPro"/>
</dbReference>
<dbReference type="PANTHER" id="PTHR24291">
    <property type="entry name" value="CYTOCHROME P450 FAMILY 4"/>
    <property type="match status" value="1"/>
</dbReference>
<comment type="subcellular location">
    <subcellularLocation>
        <location evidence="3">Endoplasmic reticulum membrane</location>
        <topology evidence="3">Peripheral membrane protein</topology>
    </subcellularLocation>
    <subcellularLocation>
        <location evidence="2">Microsome membrane</location>
        <topology evidence="2">Peripheral membrane protein</topology>
    </subcellularLocation>
</comment>
<keyword evidence="7" id="KW-0256">Endoplasmic reticulum</keyword>
<evidence type="ECO:0000256" key="7">
    <source>
        <dbReference type="ARBA" id="ARBA00022824"/>
    </source>
</evidence>
<evidence type="ECO:0000256" key="6">
    <source>
        <dbReference type="ARBA" id="ARBA00022723"/>
    </source>
</evidence>
<dbReference type="Gene3D" id="1.10.630.10">
    <property type="entry name" value="Cytochrome P450"/>
    <property type="match status" value="1"/>
</dbReference>
<dbReference type="InterPro" id="IPR002401">
    <property type="entry name" value="Cyt_P450_E_grp-I"/>
</dbReference>
<evidence type="ECO:0000256" key="5">
    <source>
        <dbReference type="ARBA" id="ARBA00022617"/>
    </source>
</evidence>
<keyword evidence="9" id="KW-0560">Oxidoreductase</keyword>
<dbReference type="GO" id="GO:0020037">
    <property type="term" value="F:heme binding"/>
    <property type="evidence" value="ECO:0007669"/>
    <property type="project" value="InterPro"/>
</dbReference>
<evidence type="ECO:0000256" key="12">
    <source>
        <dbReference type="ARBA" id="ARBA00023136"/>
    </source>
</evidence>
<evidence type="ECO:0008006" key="17">
    <source>
        <dbReference type="Google" id="ProtNLM"/>
    </source>
</evidence>
<feature type="region of interest" description="Disordered" evidence="14">
    <location>
        <begin position="263"/>
        <end position="291"/>
    </location>
</feature>
<dbReference type="Proteomes" id="UP001152759">
    <property type="component" value="Chromosome 8"/>
</dbReference>
<organism evidence="15 16">
    <name type="scientific">Bemisia tabaci</name>
    <name type="common">Sweetpotato whitefly</name>
    <name type="synonym">Aleurodes tabaci</name>
    <dbReference type="NCBI Taxonomy" id="7038"/>
    <lineage>
        <taxon>Eukaryota</taxon>
        <taxon>Metazoa</taxon>
        <taxon>Ecdysozoa</taxon>
        <taxon>Arthropoda</taxon>
        <taxon>Hexapoda</taxon>
        <taxon>Insecta</taxon>
        <taxon>Pterygota</taxon>
        <taxon>Neoptera</taxon>
        <taxon>Paraneoptera</taxon>
        <taxon>Hemiptera</taxon>
        <taxon>Sternorrhyncha</taxon>
        <taxon>Aleyrodoidea</taxon>
        <taxon>Aleyrodidae</taxon>
        <taxon>Aleyrodinae</taxon>
        <taxon>Bemisia</taxon>
    </lineage>
</organism>
<sequence length="528" mass="60784">MRLILAALAVACCVLYYVAKFVRSYYKAYQHLKVVPGPPRDNLILGHVKDLFLDPADFIEESRERLKLYGPIQKVFLITHPFVLVAGAQYAEVFFTNKHLQCKSELYRFMHFWLGQGLLTACGPRWQKSRKLLTPSFHFNILSRFCDAFTDNSLTLVEKVHEAGGVSIDVFKLMGLIALDNLCDTAMGVKIDALRDPKNLKYIIATEEATHTMMSRMFKPWLWNDSSFYMLSIGRKLRKDVDIVNKINHKIIEKRRIIRALKDKEEQSKSESEESQLDDSFESTDSNSSTGKGKKNLIFLDQLIEAVEDGSFPFSEQDMRDEVATFMFEGHDTTTSALAFTVWLLGLHPECQEKCYQELHSIFQDSDRRPNMDDLSSMKYLEQCIKEGLRLFPSVPQLSREVPCDIPMGDYTLPAGTKFILSVFGLHRDPKYFPDPEKFDPDRFTPENSKGRHAYAYAPFAAGARNCIGQKFAMMEMKIVISYLIRNFTFKSSYDQSELYVVFALILRSAKNLEMTFTPRRKYQNSLP</sequence>
<dbReference type="CDD" id="cd20628">
    <property type="entry name" value="CYP4"/>
    <property type="match status" value="1"/>
</dbReference>
<dbReference type="KEGG" id="btab:109040658"/>
<dbReference type="PRINTS" id="PR00385">
    <property type="entry name" value="P450"/>
</dbReference>
<evidence type="ECO:0000313" key="15">
    <source>
        <dbReference type="EMBL" id="CAH0395056.1"/>
    </source>
</evidence>
<accession>A0A9P0AML9</accession>
<feature type="compositionally biased region" description="Acidic residues" evidence="14">
    <location>
        <begin position="273"/>
        <end position="282"/>
    </location>
</feature>
<protein>
    <recommendedName>
        <fullName evidence="17">Cytochrome P450</fullName>
    </recommendedName>
</protein>
<evidence type="ECO:0000256" key="3">
    <source>
        <dbReference type="ARBA" id="ARBA00004406"/>
    </source>
</evidence>
<keyword evidence="16" id="KW-1185">Reference proteome</keyword>
<dbReference type="GO" id="GO:0016705">
    <property type="term" value="F:oxidoreductase activity, acting on paired donors, with incorporation or reduction of molecular oxygen"/>
    <property type="evidence" value="ECO:0007669"/>
    <property type="project" value="InterPro"/>
</dbReference>
<keyword evidence="11" id="KW-0503">Monooxygenase</keyword>
<keyword evidence="10 13" id="KW-0408">Iron</keyword>
<evidence type="ECO:0000256" key="4">
    <source>
        <dbReference type="ARBA" id="ARBA00010617"/>
    </source>
</evidence>
<name>A0A9P0AML9_BEMTA</name>
<keyword evidence="5 13" id="KW-0349">Heme</keyword>
<keyword evidence="12" id="KW-0472">Membrane</keyword>
<evidence type="ECO:0000256" key="1">
    <source>
        <dbReference type="ARBA" id="ARBA00001971"/>
    </source>
</evidence>
<dbReference type="InterPro" id="IPR001128">
    <property type="entry name" value="Cyt_P450"/>
</dbReference>
<comment type="cofactor">
    <cofactor evidence="1 13">
        <name>heme</name>
        <dbReference type="ChEBI" id="CHEBI:30413"/>
    </cofactor>
</comment>
<proteinExistence type="inferred from homology"/>
<keyword evidence="6 13" id="KW-0479">Metal-binding</keyword>
<dbReference type="GO" id="GO:0005789">
    <property type="term" value="C:endoplasmic reticulum membrane"/>
    <property type="evidence" value="ECO:0007669"/>
    <property type="project" value="UniProtKB-SubCell"/>
</dbReference>
<evidence type="ECO:0000256" key="11">
    <source>
        <dbReference type="ARBA" id="ARBA00023033"/>
    </source>
</evidence>
<dbReference type="InterPro" id="IPR036396">
    <property type="entry name" value="Cyt_P450_sf"/>
</dbReference>
<dbReference type="Pfam" id="PF00067">
    <property type="entry name" value="p450"/>
    <property type="match status" value="1"/>
</dbReference>
<gene>
    <name evidence="15" type="ORF">BEMITA_LOCUS13288</name>
</gene>
<feature type="compositionally biased region" description="Basic and acidic residues" evidence="14">
    <location>
        <begin position="263"/>
        <end position="272"/>
    </location>
</feature>
<keyword evidence="8" id="KW-0492">Microsome</keyword>
<dbReference type="PRINTS" id="PR00463">
    <property type="entry name" value="EP450I"/>
</dbReference>
<evidence type="ECO:0000256" key="10">
    <source>
        <dbReference type="ARBA" id="ARBA00023004"/>
    </source>
</evidence>
<dbReference type="EMBL" id="OU963869">
    <property type="protein sequence ID" value="CAH0395056.1"/>
    <property type="molecule type" value="Genomic_DNA"/>
</dbReference>
<comment type="similarity">
    <text evidence="4">Belongs to the cytochrome P450 family.</text>
</comment>
<evidence type="ECO:0000256" key="14">
    <source>
        <dbReference type="SAM" id="MobiDB-lite"/>
    </source>
</evidence>
<evidence type="ECO:0000256" key="9">
    <source>
        <dbReference type="ARBA" id="ARBA00023002"/>
    </source>
</evidence>
<dbReference type="GO" id="GO:0004497">
    <property type="term" value="F:monooxygenase activity"/>
    <property type="evidence" value="ECO:0007669"/>
    <property type="project" value="UniProtKB-KW"/>
</dbReference>